<sequence length="72" mass="7761">MTEFVALPPSASFADISPTGREIVLFPLGLVSEGRKKHTVNLLPCGGDVPEGQRGVTHLNLEMRIRGSSHVH</sequence>
<protein>
    <submittedName>
        <fullName evidence="1">Uncharacterized protein</fullName>
    </submittedName>
</protein>
<dbReference type="Proteomes" id="UP000823786">
    <property type="component" value="Unassembled WGS sequence"/>
</dbReference>
<evidence type="ECO:0000313" key="2">
    <source>
        <dbReference type="Proteomes" id="UP000823786"/>
    </source>
</evidence>
<keyword evidence="2" id="KW-1185">Reference proteome</keyword>
<dbReference type="EMBL" id="JAGGJV010000003">
    <property type="protein sequence ID" value="MBP1858329.1"/>
    <property type="molecule type" value="Genomic_DNA"/>
</dbReference>
<gene>
    <name evidence="1" type="ORF">J2Z75_001837</name>
</gene>
<name>A0ABS4EK52_9HYPH</name>
<evidence type="ECO:0000313" key="1">
    <source>
        <dbReference type="EMBL" id="MBP1858329.1"/>
    </source>
</evidence>
<comment type="caution">
    <text evidence="1">The sequence shown here is derived from an EMBL/GenBank/DDBJ whole genome shotgun (WGS) entry which is preliminary data.</text>
</comment>
<reference evidence="1 2" key="1">
    <citation type="submission" date="2021-03" db="EMBL/GenBank/DDBJ databases">
        <title>Genomic Encyclopedia of Type Strains, Phase IV (KMG-IV): sequencing the most valuable type-strain genomes for metagenomic binning, comparative biology and taxonomic classification.</title>
        <authorList>
            <person name="Goeker M."/>
        </authorList>
    </citation>
    <scope>NUCLEOTIDE SEQUENCE [LARGE SCALE GENOMIC DNA]</scope>
    <source>
        <strain evidence="1 2">DSM 26427</strain>
    </source>
</reference>
<accession>A0ABS4EK52</accession>
<proteinExistence type="predicted"/>
<organism evidence="1 2">
    <name type="scientific">Rhizobium herbae</name>
    <dbReference type="NCBI Taxonomy" id="508661"/>
    <lineage>
        <taxon>Bacteria</taxon>
        <taxon>Pseudomonadati</taxon>
        <taxon>Pseudomonadota</taxon>
        <taxon>Alphaproteobacteria</taxon>
        <taxon>Hyphomicrobiales</taxon>
        <taxon>Rhizobiaceae</taxon>
        <taxon>Rhizobium/Agrobacterium group</taxon>
        <taxon>Rhizobium</taxon>
    </lineage>
</organism>